<dbReference type="InterPro" id="IPR029068">
    <property type="entry name" value="Glyas_Bleomycin-R_OHBP_Dase"/>
</dbReference>
<dbReference type="SUPFAM" id="SSF54593">
    <property type="entry name" value="Glyoxalase/Bleomycin resistance protein/Dihydroxybiphenyl dioxygenase"/>
    <property type="match status" value="1"/>
</dbReference>
<feature type="domain" description="Glyoxalase-like" evidence="1">
    <location>
        <begin position="6"/>
        <end position="144"/>
    </location>
</feature>
<gene>
    <name evidence="2" type="ORF">AVDCRST_MAG41-2750</name>
</gene>
<dbReference type="PANTHER" id="PTHR35908">
    <property type="entry name" value="HYPOTHETICAL FUSION PROTEIN"/>
    <property type="match status" value="1"/>
</dbReference>
<evidence type="ECO:0000259" key="1">
    <source>
        <dbReference type="Pfam" id="PF18029"/>
    </source>
</evidence>
<organism evidence="2">
    <name type="scientific">uncultured Mycobacteriales bacterium</name>
    <dbReference type="NCBI Taxonomy" id="581187"/>
    <lineage>
        <taxon>Bacteria</taxon>
        <taxon>Bacillati</taxon>
        <taxon>Actinomycetota</taxon>
        <taxon>Actinomycetes</taxon>
        <taxon>Mycobacteriales</taxon>
        <taxon>environmental samples</taxon>
    </lineage>
</organism>
<protein>
    <recommendedName>
        <fullName evidence="1">Glyoxalase-like domain-containing protein</fullName>
    </recommendedName>
</protein>
<dbReference type="PANTHER" id="PTHR35908:SF1">
    <property type="entry name" value="CONSERVED PROTEIN"/>
    <property type="match status" value="1"/>
</dbReference>
<dbReference type="EMBL" id="CADCTP010000254">
    <property type="protein sequence ID" value="CAA9268266.1"/>
    <property type="molecule type" value="Genomic_DNA"/>
</dbReference>
<dbReference type="Pfam" id="PF18029">
    <property type="entry name" value="Glyoxalase_6"/>
    <property type="match status" value="1"/>
</dbReference>
<sequence>MAYDLQVVIDTADPHGLADWWAATLGWVVEPSDEGFIRSMIDAGHASAADTTTHRGVLVWKEGAAITHPAGTAGGRPRILFQLVPEAKTVKNRVHLDLRGEGDGDPEATIRALLDRGATLLHRGSQGPARWATLADPEGNEFCVPTIAPPS</sequence>
<accession>A0A6J4J594</accession>
<evidence type="ECO:0000313" key="2">
    <source>
        <dbReference type="EMBL" id="CAA9268266.1"/>
    </source>
</evidence>
<dbReference type="InterPro" id="IPR041581">
    <property type="entry name" value="Glyoxalase_6"/>
</dbReference>
<dbReference type="AlphaFoldDB" id="A0A6J4J594"/>
<dbReference type="Gene3D" id="3.10.180.10">
    <property type="entry name" value="2,3-Dihydroxybiphenyl 1,2-Dioxygenase, domain 1"/>
    <property type="match status" value="1"/>
</dbReference>
<reference evidence="2" key="1">
    <citation type="submission" date="2020-02" db="EMBL/GenBank/DDBJ databases">
        <authorList>
            <person name="Meier V. D."/>
        </authorList>
    </citation>
    <scope>NUCLEOTIDE SEQUENCE</scope>
    <source>
        <strain evidence="2">AVDCRST_MAG41</strain>
    </source>
</reference>
<proteinExistence type="predicted"/>
<name>A0A6J4J594_9ACTN</name>